<feature type="transmembrane region" description="Helical" evidence="1">
    <location>
        <begin position="106"/>
        <end position="124"/>
    </location>
</feature>
<protein>
    <recommendedName>
        <fullName evidence="4">DUF1365-domain-containing protein</fullName>
    </recommendedName>
</protein>
<dbReference type="RefSeq" id="XP_069233516.1">
    <property type="nucleotide sequence ID" value="XM_069369416.1"/>
</dbReference>
<name>A0AB34L2R7_9PEZI</name>
<dbReference type="Proteomes" id="UP000803884">
    <property type="component" value="Unassembled WGS sequence"/>
</dbReference>
<gene>
    <name evidence="2" type="ORF">WHR41_00810</name>
</gene>
<organism evidence="2 3">
    <name type="scientific">Cladosporium halotolerans</name>
    <dbReference type="NCBI Taxonomy" id="1052096"/>
    <lineage>
        <taxon>Eukaryota</taxon>
        <taxon>Fungi</taxon>
        <taxon>Dikarya</taxon>
        <taxon>Ascomycota</taxon>
        <taxon>Pezizomycotina</taxon>
        <taxon>Dothideomycetes</taxon>
        <taxon>Dothideomycetidae</taxon>
        <taxon>Cladosporiales</taxon>
        <taxon>Cladosporiaceae</taxon>
        <taxon>Cladosporium</taxon>
    </lineage>
</organism>
<feature type="transmembrane region" description="Helical" evidence="1">
    <location>
        <begin position="674"/>
        <end position="693"/>
    </location>
</feature>
<dbReference type="PANTHER" id="PTHR33973:SF4">
    <property type="entry name" value="OS07G0153300 PROTEIN"/>
    <property type="match status" value="1"/>
</dbReference>
<evidence type="ECO:0000256" key="1">
    <source>
        <dbReference type="SAM" id="Phobius"/>
    </source>
</evidence>
<comment type="caution">
    <text evidence="2">The sequence shown here is derived from an EMBL/GenBank/DDBJ whole genome shotgun (WGS) entry which is preliminary data.</text>
</comment>
<evidence type="ECO:0000313" key="2">
    <source>
        <dbReference type="EMBL" id="KAL1590411.1"/>
    </source>
</evidence>
<feature type="transmembrane region" description="Helical" evidence="1">
    <location>
        <begin position="21"/>
        <end position="39"/>
    </location>
</feature>
<dbReference type="GeneID" id="96002254"/>
<sequence>MREPASVTNAGDGATVPTKKLLIWTWAFSTLWWSIFTPPHKTFAARLLLLQPAWAARIYTGDGTWLQDLTLLLLSHACYTAWAGYWSIPRIYGWISSSYWDDAMQIYILVFSMLGVCGICAGGITHRGNQLDEQHFHGPARTAAIEEALLPPLLIPSKTTHSRMFPQKHSFAYSYLFVGVPVGMTGRTSQALSVDGSPSSWFNIRSSDYLFRDAGNTSLAEKLRIYLEKQGVSDQHYSFAYLVTAPRFMGYSFNPVSFWYIYNGDAELKYMILEVNNTFDERRIYLLRPGSGDDEMDPEDEEKTDNALYFKETWQKDFHVSPFNSRKGSYSLRAIDPLAAFEEFGHVRVDNNIVLRSDKGHPKLVARVFSTDQPTSAMDVGNLQLVRFILSWWWVGFVTFPRIVAQAGQLFFKKKLHVWFRPEVTPTSIGRSYDAEEYELEAFFRAFLTHAVEGSDRSLRVIYQAAHHSDSELVLYSSGYLREKEHERTLSVKILSPAFYSRFVHYAHAKEAFDRECLATDEKNRTLLIEPPHLLPTLLDAIKHATPPASPSPSSSNFLDTARWALLRSLRCPPAEPAYPSTHPDPSTIAVDIRAFPRSELDAFARHQSADGASYRRTCTKLFLAQRFALGLPVLVTALDLLFRGVLLAVAVVYVSGSEVFDVLRPRAHGMEDVLPVLGLLAVANGVHVWSFLKG</sequence>
<accession>A0AB34L2R7</accession>
<dbReference type="EMBL" id="JAAQHG020000002">
    <property type="protein sequence ID" value="KAL1590411.1"/>
    <property type="molecule type" value="Genomic_DNA"/>
</dbReference>
<keyword evidence="1" id="KW-0812">Transmembrane</keyword>
<dbReference type="PANTHER" id="PTHR33973">
    <property type="entry name" value="OS07G0153300 PROTEIN"/>
    <property type="match status" value="1"/>
</dbReference>
<reference evidence="2 3" key="1">
    <citation type="journal article" date="2020" name="Microbiol. Resour. Announc.">
        <title>Draft Genome Sequence of a Cladosporium Species Isolated from the Mesophotic Ascidian Didemnum maculosum.</title>
        <authorList>
            <person name="Gioti A."/>
            <person name="Siaperas R."/>
            <person name="Nikolaivits E."/>
            <person name="Le Goff G."/>
            <person name="Ouazzani J."/>
            <person name="Kotoulas G."/>
            <person name="Topakas E."/>
        </authorList>
    </citation>
    <scope>NUCLEOTIDE SEQUENCE [LARGE SCALE GENOMIC DNA]</scope>
    <source>
        <strain evidence="2 3">TM138-S3</strain>
    </source>
</reference>
<feature type="transmembrane region" description="Helical" evidence="1">
    <location>
        <begin position="69"/>
        <end position="86"/>
    </location>
</feature>
<dbReference type="AlphaFoldDB" id="A0AB34L2R7"/>
<dbReference type="InterPro" id="IPR010775">
    <property type="entry name" value="DUF1365"/>
</dbReference>
<dbReference type="Pfam" id="PF07103">
    <property type="entry name" value="DUF1365"/>
    <property type="match status" value="1"/>
</dbReference>
<evidence type="ECO:0000313" key="3">
    <source>
        <dbReference type="Proteomes" id="UP000803884"/>
    </source>
</evidence>
<proteinExistence type="predicted"/>
<evidence type="ECO:0008006" key="4">
    <source>
        <dbReference type="Google" id="ProtNLM"/>
    </source>
</evidence>
<keyword evidence="1" id="KW-1133">Transmembrane helix</keyword>
<keyword evidence="3" id="KW-1185">Reference proteome</keyword>
<keyword evidence="1" id="KW-0472">Membrane</keyword>
<feature type="transmembrane region" description="Helical" evidence="1">
    <location>
        <begin position="630"/>
        <end position="654"/>
    </location>
</feature>